<feature type="transmembrane region" description="Helical" evidence="1">
    <location>
        <begin position="12"/>
        <end position="33"/>
    </location>
</feature>
<organism evidence="2 3">
    <name type="scientific">Parabacteroides segnis</name>
    <dbReference type="NCBI Taxonomy" id="2763058"/>
    <lineage>
        <taxon>Bacteria</taxon>
        <taxon>Pseudomonadati</taxon>
        <taxon>Bacteroidota</taxon>
        <taxon>Bacteroidia</taxon>
        <taxon>Bacteroidales</taxon>
        <taxon>Tannerellaceae</taxon>
        <taxon>Parabacteroides</taxon>
    </lineage>
</organism>
<name>A0ABR7E1P7_9BACT</name>
<sequence length="92" mass="10586">MSQKQLLFEVSIIRPLAIFLLVVYHSMCIYTGAWEVPVGSEYNLVYDVVGQLITGFRIETLAFIGGYVLAFQFIFKQQKVALLKFIIFFINL</sequence>
<evidence type="ECO:0008006" key="4">
    <source>
        <dbReference type="Google" id="ProtNLM"/>
    </source>
</evidence>
<accession>A0ABR7E1P7</accession>
<keyword evidence="1" id="KW-0812">Transmembrane</keyword>
<gene>
    <name evidence="2" type="ORF">H8S77_12390</name>
</gene>
<reference evidence="2 3" key="1">
    <citation type="submission" date="2020-08" db="EMBL/GenBank/DDBJ databases">
        <title>Genome public.</title>
        <authorList>
            <person name="Liu C."/>
            <person name="Sun Q."/>
        </authorList>
    </citation>
    <scope>NUCLEOTIDE SEQUENCE [LARGE SCALE GENOMIC DNA]</scope>
    <source>
        <strain evidence="2 3">BX2</strain>
    </source>
</reference>
<keyword evidence="1" id="KW-1133">Transmembrane helix</keyword>
<dbReference type="RefSeq" id="WP_186959640.1">
    <property type="nucleotide sequence ID" value="NZ_JACOOI010000012.1"/>
</dbReference>
<evidence type="ECO:0000256" key="1">
    <source>
        <dbReference type="SAM" id="Phobius"/>
    </source>
</evidence>
<comment type="caution">
    <text evidence="2">The sequence shown here is derived from an EMBL/GenBank/DDBJ whole genome shotgun (WGS) entry which is preliminary data.</text>
</comment>
<dbReference type="Proteomes" id="UP000644010">
    <property type="component" value="Unassembled WGS sequence"/>
</dbReference>
<keyword evidence="1" id="KW-0472">Membrane</keyword>
<proteinExistence type="predicted"/>
<dbReference type="EMBL" id="JACOOI010000012">
    <property type="protein sequence ID" value="MBC5643685.1"/>
    <property type="molecule type" value="Genomic_DNA"/>
</dbReference>
<evidence type="ECO:0000313" key="3">
    <source>
        <dbReference type="Proteomes" id="UP000644010"/>
    </source>
</evidence>
<protein>
    <recommendedName>
        <fullName evidence="4">Acyltransferase 3 domain-containing protein</fullName>
    </recommendedName>
</protein>
<keyword evidence="3" id="KW-1185">Reference proteome</keyword>
<evidence type="ECO:0000313" key="2">
    <source>
        <dbReference type="EMBL" id="MBC5643685.1"/>
    </source>
</evidence>
<feature type="transmembrane region" description="Helical" evidence="1">
    <location>
        <begin position="53"/>
        <end position="75"/>
    </location>
</feature>